<dbReference type="eggNOG" id="COG0189">
    <property type="taxonomic scope" value="Bacteria"/>
</dbReference>
<evidence type="ECO:0000256" key="1">
    <source>
        <dbReference type="PROSITE-ProRule" id="PRU00409"/>
    </source>
</evidence>
<feature type="compositionally biased region" description="Pro residues" evidence="2">
    <location>
        <begin position="359"/>
        <end position="368"/>
    </location>
</feature>
<feature type="region of interest" description="Disordered" evidence="2">
    <location>
        <begin position="426"/>
        <end position="452"/>
    </location>
</feature>
<dbReference type="InterPro" id="IPR011761">
    <property type="entry name" value="ATP-grasp"/>
</dbReference>
<dbReference type="OrthoDB" id="108548at2"/>
<feature type="region of interest" description="Disordered" evidence="2">
    <location>
        <begin position="320"/>
        <end position="412"/>
    </location>
</feature>
<protein>
    <submittedName>
        <fullName evidence="4">Glutathione synthase/Ribosomal protein S6 modification enzyme (Glutaminyl transferase)-like protein</fullName>
    </submittedName>
</protein>
<feature type="domain" description="ATP-grasp" evidence="3">
    <location>
        <begin position="92"/>
        <end position="301"/>
    </location>
</feature>
<dbReference type="GO" id="GO:0005524">
    <property type="term" value="F:ATP binding"/>
    <property type="evidence" value="ECO:0007669"/>
    <property type="project" value="UniProtKB-UniRule"/>
</dbReference>
<keyword evidence="1" id="KW-0547">Nucleotide-binding</keyword>
<dbReference type="GO" id="GO:0046872">
    <property type="term" value="F:metal ion binding"/>
    <property type="evidence" value="ECO:0007669"/>
    <property type="project" value="InterPro"/>
</dbReference>
<gene>
    <name evidence="4" type="ordered locus">Dfer_0437</name>
</gene>
<keyword evidence="5" id="KW-1185">Reference proteome</keyword>
<dbReference type="GO" id="GO:0016740">
    <property type="term" value="F:transferase activity"/>
    <property type="evidence" value="ECO:0007669"/>
    <property type="project" value="UniProtKB-KW"/>
</dbReference>
<evidence type="ECO:0000313" key="4">
    <source>
        <dbReference type="EMBL" id="ACT91706.1"/>
    </source>
</evidence>
<dbReference type="SUPFAM" id="SSF56059">
    <property type="entry name" value="Glutathione synthetase ATP-binding domain-like"/>
    <property type="match status" value="1"/>
</dbReference>
<dbReference type="RefSeq" id="WP_012780054.1">
    <property type="nucleotide sequence ID" value="NC_013037.1"/>
</dbReference>
<dbReference type="EMBL" id="CP001619">
    <property type="protein sequence ID" value="ACT91706.1"/>
    <property type="molecule type" value="Genomic_DNA"/>
</dbReference>
<dbReference type="HOGENOM" id="CLU_048863_0_0_10"/>
<dbReference type="PROSITE" id="PS50975">
    <property type="entry name" value="ATP_GRASP"/>
    <property type="match status" value="1"/>
</dbReference>
<dbReference type="STRING" id="471854.Dfer_0437"/>
<dbReference type="eggNOG" id="COG3266">
    <property type="taxonomic scope" value="Bacteria"/>
</dbReference>
<keyword evidence="1" id="KW-0067">ATP-binding</keyword>
<evidence type="ECO:0000259" key="3">
    <source>
        <dbReference type="PROSITE" id="PS50975"/>
    </source>
</evidence>
<reference evidence="4 5" key="1">
    <citation type="journal article" date="2009" name="Stand. Genomic Sci.">
        <title>Complete genome sequence of Dyadobacter fermentans type strain (NS114).</title>
        <authorList>
            <person name="Lang E."/>
            <person name="Lapidus A."/>
            <person name="Chertkov O."/>
            <person name="Brettin T."/>
            <person name="Detter J.C."/>
            <person name="Han C."/>
            <person name="Copeland A."/>
            <person name="Glavina Del Rio T."/>
            <person name="Nolan M."/>
            <person name="Chen F."/>
            <person name="Lucas S."/>
            <person name="Tice H."/>
            <person name="Cheng J.F."/>
            <person name="Land M."/>
            <person name="Hauser L."/>
            <person name="Chang Y.J."/>
            <person name="Jeffries C.D."/>
            <person name="Kopitz M."/>
            <person name="Bruce D."/>
            <person name="Goodwin L."/>
            <person name="Pitluck S."/>
            <person name="Ovchinnikova G."/>
            <person name="Pati A."/>
            <person name="Ivanova N."/>
            <person name="Mavrommatis K."/>
            <person name="Chen A."/>
            <person name="Palaniappan K."/>
            <person name="Chain P."/>
            <person name="Bristow J."/>
            <person name="Eisen J.A."/>
            <person name="Markowitz V."/>
            <person name="Hugenholtz P."/>
            <person name="Goker M."/>
            <person name="Rohde M."/>
            <person name="Kyrpides N.C."/>
            <person name="Klenk H.P."/>
        </authorList>
    </citation>
    <scope>NUCLEOTIDE SEQUENCE [LARGE SCALE GENOMIC DNA]</scope>
    <source>
        <strain evidence="5">ATCC 700827 / DSM 18053 / CIP 107007 / KCTC 52180 / NS114</strain>
    </source>
</reference>
<proteinExistence type="predicted"/>
<feature type="compositionally biased region" description="Low complexity" evidence="2">
    <location>
        <begin position="431"/>
        <end position="445"/>
    </location>
</feature>
<organism evidence="4 5">
    <name type="scientific">Dyadobacter fermentans (strain ATCC 700827 / DSM 18053 / CIP 107007 / KCTC 52180 / NS114)</name>
    <dbReference type="NCBI Taxonomy" id="471854"/>
    <lineage>
        <taxon>Bacteria</taxon>
        <taxon>Pseudomonadati</taxon>
        <taxon>Bacteroidota</taxon>
        <taxon>Cytophagia</taxon>
        <taxon>Cytophagales</taxon>
        <taxon>Spirosomataceae</taxon>
        <taxon>Dyadobacter</taxon>
    </lineage>
</organism>
<accession>C6VZ94</accession>
<dbReference type="GO" id="GO:0018169">
    <property type="term" value="F:ribosomal S6-glutamic acid ligase activity"/>
    <property type="evidence" value="ECO:0007669"/>
    <property type="project" value="TreeGrafter"/>
</dbReference>
<dbReference type="Proteomes" id="UP000002011">
    <property type="component" value="Chromosome"/>
</dbReference>
<dbReference type="PANTHER" id="PTHR21621">
    <property type="entry name" value="RIBOSOMAL PROTEIN S6 MODIFICATION PROTEIN"/>
    <property type="match status" value="1"/>
</dbReference>
<feature type="compositionally biased region" description="Low complexity" evidence="2">
    <location>
        <begin position="369"/>
        <end position="383"/>
    </location>
</feature>
<name>C6VZ94_DYAFD</name>
<keyword evidence="4" id="KW-0808">Transferase</keyword>
<dbReference type="GO" id="GO:0009432">
    <property type="term" value="P:SOS response"/>
    <property type="evidence" value="ECO:0007669"/>
    <property type="project" value="TreeGrafter"/>
</dbReference>
<dbReference type="KEGG" id="dfe:Dfer_0437"/>
<dbReference type="PANTHER" id="PTHR21621:SF0">
    <property type="entry name" value="BETA-CITRYLGLUTAMATE SYNTHASE B-RELATED"/>
    <property type="match status" value="1"/>
</dbReference>
<evidence type="ECO:0000256" key="2">
    <source>
        <dbReference type="SAM" id="MobiDB-lite"/>
    </source>
</evidence>
<dbReference type="GO" id="GO:0005737">
    <property type="term" value="C:cytoplasm"/>
    <property type="evidence" value="ECO:0007669"/>
    <property type="project" value="TreeGrafter"/>
</dbReference>
<sequence>MKKIGILFGMENTFPNAFIERINSKGVDGIVAEAVTIDKVIQAEANEYAVIIDRISQDVPFYRSYLKNAALAGTAVINNPFWWSADEKFFNNALAEKLGIPVPKTALLPSKQRPTNTSETSFRNLAFPMAWEEIFQYVGFPAYMKPHDGGGWKSVYRVVNPQDMWIKHEETGQLVMMLQEEIVFDDYVRCYCIGQKDVLVMPYEPRNPHHLRYAADLKAQGEEREKLLETIKDYTLKLNIALGYDFNTVEFAVRDGIPYAIDFCNPAPDADIYSVGRDNFEWVVEAAANMAIERAKTHIPGQINLTWGTFVNQAVNGVPASPAAASAPAPAKPAEPTKAKAAPSKAPKATLAKPAKTPEAPPVKPPKAPKATPTEPAKAPQATTEKRAKAPETTPSATEVKVKAVPPKKPAKSLGAIVTEPIAVAEPAEPKVPTTRAAATKAPAKNSKLKKS</sequence>
<feature type="compositionally biased region" description="Low complexity" evidence="2">
    <location>
        <begin position="320"/>
        <end position="358"/>
    </location>
</feature>
<evidence type="ECO:0000313" key="5">
    <source>
        <dbReference type="Proteomes" id="UP000002011"/>
    </source>
</evidence>
<dbReference type="AlphaFoldDB" id="C6VZ94"/>